<protein>
    <submittedName>
        <fullName evidence="1">Uncharacterized protein</fullName>
    </submittedName>
</protein>
<dbReference type="Proteomes" id="UP000034231">
    <property type="component" value="Unassembled WGS sequence"/>
</dbReference>
<accession>A0A0G0I3V9</accession>
<gene>
    <name evidence="1" type="ORF">US68_C0017G0008</name>
</gene>
<proteinExistence type="predicted"/>
<organism evidence="1 2">
    <name type="scientific">Candidatus Shapirobacteria bacterium GW2011_GWE1_38_10</name>
    <dbReference type="NCBI Taxonomy" id="1618488"/>
    <lineage>
        <taxon>Bacteria</taxon>
        <taxon>Candidatus Shapironibacteriota</taxon>
    </lineage>
</organism>
<reference evidence="1 2" key="1">
    <citation type="journal article" date="2015" name="Nature">
        <title>rRNA introns, odd ribosomes, and small enigmatic genomes across a large radiation of phyla.</title>
        <authorList>
            <person name="Brown C.T."/>
            <person name="Hug L.A."/>
            <person name="Thomas B.C."/>
            <person name="Sharon I."/>
            <person name="Castelle C.J."/>
            <person name="Singh A."/>
            <person name="Wilkins M.J."/>
            <person name="Williams K.H."/>
            <person name="Banfield J.F."/>
        </authorList>
    </citation>
    <scope>NUCLEOTIDE SEQUENCE [LARGE SCALE GENOMIC DNA]</scope>
</reference>
<dbReference type="EMBL" id="LBTX01000017">
    <property type="protein sequence ID" value="KKQ49227.1"/>
    <property type="molecule type" value="Genomic_DNA"/>
</dbReference>
<sequence length="46" mass="5426">MSEKLSPQPKFFYKIENSRINDLKDEFNNAFIPEATLPQARIDKLK</sequence>
<evidence type="ECO:0000313" key="1">
    <source>
        <dbReference type="EMBL" id="KKQ49227.1"/>
    </source>
</evidence>
<name>A0A0G0I3V9_9BACT</name>
<evidence type="ECO:0000313" key="2">
    <source>
        <dbReference type="Proteomes" id="UP000034231"/>
    </source>
</evidence>
<dbReference type="AlphaFoldDB" id="A0A0G0I3V9"/>
<comment type="caution">
    <text evidence="1">The sequence shown here is derived from an EMBL/GenBank/DDBJ whole genome shotgun (WGS) entry which is preliminary data.</text>
</comment>